<dbReference type="CDD" id="cd02042">
    <property type="entry name" value="ParAB_family"/>
    <property type="match status" value="1"/>
</dbReference>
<dbReference type="RefSeq" id="WP_120117708.1">
    <property type="nucleotide sequence ID" value="NZ_QYTW02000018.1"/>
</dbReference>
<dbReference type="InterPro" id="IPR050678">
    <property type="entry name" value="DNA_Partitioning_ATPase"/>
</dbReference>
<proteinExistence type="predicted"/>
<protein>
    <submittedName>
        <fullName evidence="2">ParA family protein</fullName>
    </submittedName>
</protein>
<comment type="caution">
    <text evidence="2">The sequence shown here is derived from an EMBL/GenBank/DDBJ whole genome shotgun (WGS) entry which is preliminary data.</text>
</comment>
<dbReference type="PANTHER" id="PTHR13696:SF99">
    <property type="entry name" value="COBYRINIC ACID AC-DIAMIDE SYNTHASE"/>
    <property type="match status" value="1"/>
</dbReference>
<dbReference type="SUPFAM" id="SSF52540">
    <property type="entry name" value="P-loop containing nucleoside triphosphate hydrolases"/>
    <property type="match status" value="1"/>
</dbReference>
<dbReference type="Gene3D" id="3.40.50.300">
    <property type="entry name" value="P-loop containing nucleotide triphosphate hydrolases"/>
    <property type="match status" value="1"/>
</dbReference>
<name>A0A429X5E1_SIMTE</name>
<accession>A0A429X5E1</accession>
<organism evidence="2 3">
    <name type="scientific">Siminovitchia terrae</name>
    <name type="common">Bacillus terrae</name>
    <dbReference type="NCBI Taxonomy" id="1914933"/>
    <lineage>
        <taxon>Bacteria</taxon>
        <taxon>Bacillati</taxon>
        <taxon>Bacillota</taxon>
        <taxon>Bacilli</taxon>
        <taxon>Bacillales</taxon>
        <taxon>Bacillaceae</taxon>
        <taxon>Siminovitchia</taxon>
    </lineage>
</organism>
<sequence>MNNYQKYNNGKVVSFLNMKGGVGKTTLCVSLAYQLSVEFNKKILILDMDPQFNATQTIMEQYNLIDEYLNNYRINKRTIMEVFNRNDSLVTTIEEKEILPEDLIISSKVNENLDIICGTLDLIRLEKSQDSIMKKRLKIFIDKHGLKSEYDYIFIDCPPTISFYTDAALLASDSYIIPVKVDKFSTLGVKLLDKVIKKYKEDPDFKLECAGIVYMMQENQSKLDEIKRTFEENDLISHYNVFKNSLRKHNHLLSGEQGNIAFNYQVTRKDLNEIAKEFLGVFEGSGICG</sequence>
<dbReference type="Proteomes" id="UP000287296">
    <property type="component" value="Unassembled WGS sequence"/>
</dbReference>
<dbReference type="InterPro" id="IPR027417">
    <property type="entry name" value="P-loop_NTPase"/>
</dbReference>
<dbReference type="Pfam" id="PF13614">
    <property type="entry name" value="AAA_31"/>
    <property type="match status" value="1"/>
</dbReference>
<reference evidence="2 3" key="1">
    <citation type="submission" date="2018-12" db="EMBL/GenBank/DDBJ databases">
        <authorList>
            <person name="Sun L."/>
            <person name="Chen Z."/>
        </authorList>
    </citation>
    <scope>NUCLEOTIDE SEQUENCE [LARGE SCALE GENOMIC DNA]</scope>
    <source>
        <strain evidence="2 3">LMG 29736</strain>
    </source>
</reference>
<evidence type="ECO:0000313" key="2">
    <source>
        <dbReference type="EMBL" id="RST58589.1"/>
    </source>
</evidence>
<feature type="domain" description="AAA" evidence="1">
    <location>
        <begin position="11"/>
        <end position="203"/>
    </location>
</feature>
<dbReference type="OrthoDB" id="9791162at2"/>
<dbReference type="AlphaFoldDB" id="A0A429X5E1"/>
<dbReference type="InterPro" id="IPR025669">
    <property type="entry name" value="AAA_dom"/>
</dbReference>
<dbReference type="PANTHER" id="PTHR13696">
    <property type="entry name" value="P-LOOP CONTAINING NUCLEOSIDE TRIPHOSPHATE HYDROLASE"/>
    <property type="match status" value="1"/>
</dbReference>
<evidence type="ECO:0000259" key="1">
    <source>
        <dbReference type="Pfam" id="PF13614"/>
    </source>
</evidence>
<dbReference type="EMBL" id="QYTW02000018">
    <property type="protein sequence ID" value="RST58589.1"/>
    <property type="molecule type" value="Genomic_DNA"/>
</dbReference>
<gene>
    <name evidence="2" type="ORF">D5F11_016270</name>
</gene>
<evidence type="ECO:0000313" key="3">
    <source>
        <dbReference type="Proteomes" id="UP000287296"/>
    </source>
</evidence>